<dbReference type="Proteomes" id="UP000000763">
    <property type="component" value="Chromosome 2"/>
</dbReference>
<feature type="region of interest" description="Disordered" evidence="1">
    <location>
        <begin position="38"/>
        <end position="99"/>
    </location>
</feature>
<name>Q6K6G9_ORYSJ</name>
<proteinExistence type="predicted"/>
<sequence>MTEASRGGRICLSFSPERQRGLSIRQIRGRTSAVATKAHQHHQQGNGRCSVLPAPRAPPIYPFSPSGPRAHQLSAPQQRTHRRGEETPSRPWGPSDPHRPELALCQTRTWARRRGWAHCNADTWACQPGGPSMIAAAEGEERETLPLCAIDGESFRGRGIMARVALHFCVGCVVWLREGVRACLAGEIKLFGYHIECLIEN</sequence>
<evidence type="ECO:0000313" key="2">
    <source>
        <dbReference type="EMBL" id="BAD21991.1"/>
    </source>
</evidence>
<dbReference type="EMBL" id="AP005067">
    <property type="protein sequence ID" value="BAD21991.1"/>
    <property type="molecule type" value="Genomic_DNA"/>
</dbReference>
<evidence type="ECO:0000313" key="3">
    <source>
        <dbReference type="Proteomes" id="UP000000763"/>
    </source>
</evidence>
<organism evidence="2 3">
    <name type="scientific">Oryza sativa subsp. japonica</name>
    <name type="common">Rice</name>
    <dbReference type="NCBI Taxonomy" id="39947"/>
    <lineage>
        <taxon>Eukaryota</taxon>
        <taxon>Viridiplantae</taxon>
        <taxon>Streptophyta</taxon>
        <taxon>Embryophyta</taxon>
        <taxon>Tracheophyta</taxon>
        <taxon>Spermatophyta</taxon>
        <taxon>Magnoliopsida</taxon>
        <taxon>Liliopsida</taxon>
        <taxon>Poales</taxon>
        <taxon>Poaceae</taxon>
        <taxon>BOP clade</taxon>
        <taxon>Oryzoideae</taxon>
        <taxon>Oryzeae</taxon>
        <taxon>Oryzinae</taxon>
        <taxon>Oryza</taxon>
        <taxon>Oryza sativa</taxon>
    </lineage>
</organism>
<reference evidence="3" key="1">
    <citation type="journal article" date="2005" name="Nature">
        <title>The map-based sequence of the rice genome.</title>
        <authorList>
            <consortium name="International rice genome sequencing project (IRGSP)"/>
            <person name="Matsumoto T."/>
            <person name="Wu J."/>
            <person name="Kanamori H."/>
            <person name="Katayose Y."/>
            <person name="Fujisawa M."/>
            <person name="Namiki N."/>
            <person name="Mizuno H."/>
            <person name="Yamamoto K."/>
            <person name="Antonio B.A."/>
            <person name="Baba T."/>
            <person name="Sakata K."/>
            <person name="Nagamura Y."/>
            <person name="Aoki H."/>
            <person name="Arikawa K."/>
            <person name="Arita K."/>
            <person name="Bito T."/>
            <person name="Chiden Y."/>
            <person name="Fujitsuka N."/>
            <person name="Fukunaka R."/>
            <person name="Hamada M."/>
            <person name="Harada C."/>
            <person name="Hayashi A."/>
            <person name="Hijishita S."/>
            <person name="Honda M."/>
            <person name="Hosokawa S."/>
            <person name="Ichikawa Y."/>
            <person name="Idonuma A."/>
            <person name="Iijima M."/>
            <person name="Ikeda M."/>
            <person name="Ikeno M."/>
            <person name="Ito K."/>
            <person name="Ito S."/>
            <person name="Ito T."/>
            <person name="Ito Y."/>
            <person name="Ito Y."/>
            <person name="Iwabuchi A."/>
            <person name="Kamiya K."/>
            <person name="Karasawa W."/>
            <person name="Kurita K."/>
            <person name="Katagiri S."/>
            <person name="Kikuta A."/>
            <person name="Kobayashi H."/>
            <person name="Kobayashi N."/>
            <person name="Machita K."/>
            <person name="Maehara T."/>
            <person name="Masukawa M."/>
            <person name="Mizubayashi T."/>
            <person name="Mukai Y."/>
            <person name="Nagasaki H."/>
            <person name="Nagata Y."/>
            <person name="Naito S."/>
            <person name="Nakashima M."/>
            <person name="Nakama Y."/>
            <person name="Nakamichi Y."/>
            <person name="Nakamura M."/>
            <person name="Meguro A."/>
            <person name="Negishi M."/>
            <person name="Ohta I."/>
            <person name="Ohta T."/>
            <person name="Okamoto M."/>
            <person name="Ono N."/>
            <person name="Saji S."/>
            <person name="Sakaguchi M."/>
            <person name="Sakai K."/>
            <person name="Shibata M."/>
            <person name="Shimokawa T."/>
            <person name="Song J."/>
            <person name="Takazaki Y."/>
            <person name="Terasawa K."/>
            <person name="Tsugane M."/>
            <person name="Tsuji K."/>
            <person name="Ueda S."/>
            <person name="Waki K."/>
            <person name="Yamagata H."/>
            <person name="Yamamoto M."/>
            <person name="Yamamoto S."/>
            <person name="Yamane H."/>
            <person name="Yoshiki S."/>
            <person name="Yoshihara R."/>
            <person name="Yukawa K."/>
            <person name="Zhong H."/>
            <person name="Yano M."/>
            <person name="Yuan Q."/>
            <person name="Ouyang S."/>
            <person name="Liu J."/>
            <person name="Jones K.M."/>
            <person name="Gansberger K."/>
            <person name="Moffat K."/>
            <person name="Hill J."/>
            <person name="Bera J."/>
            <person name="Fadrosh D."/>
            <person name="Jin S."/>
            <person name="Johri S."/>
            <person name="Kim M."/>
            <person name="Overton L."/>
            <person name="Reardon M."/>
            <person name="Tsitrin T."/>
            <person name="Vuong H."/>
            <person name="Weaver B."/>
            <person name="Ciecko A."/>
            <person name="Tallon L."/>
            <person name="Jackson J."/>
            <person name="Pai G."/>
            <person name="Aken S.V."/>
            <person name="Utterback T."/>
            <person name="Reidmuller S."/>
            <person name="Feldblyum T."/>
            <person name="Hsiao J."/>
            <person name="Zismann V."/>
            <person name="Iobst S."/>
            <person name="de Vazeille A.R."/>
            <person name="Buell C.R."/>
            <person name="Ying K."/>
            <person name="Li Y."/>
            <person name="Lu T."/>
            <person name="Huang Y."/>
            <person name="Zhao Q."/>
            <person name="Feng Q."/>
            <person name="Zhang L."/>
            <person name="Zhu J."/>
            <person name="Weng Q."/>
            <person name="Mu J."/>
            <person name="Lu Y."/>
            <person name="Fan D."/>
            <person name="Liu Y."/>
            <person name="Guan J."/>
            <person name="Zhang Y."/>
            <person name="Yu S."/>
            <person name="Liu X."/>
            <person name="Zhang Y."/>
            <person name="Hong G."/>
            <person name="Han B."/>
            <person name="Choisne N."/>
            <person name="Demange N."/>
            <person name="Orjeda G."/>
            <person name="Samain S."/>
            <person name="Cattolico L."/>
            <person name="Pelletier E."/>
            <person name="Couloux A."/>
            <person name="Segurens B."/>
            <person name="Wincker P."/>
            <person name="D'Hont A."/>
            <person name="Scarpelli C."/>
            <person name="Weissenbach J."/>
            <person name="Salanoubat M."/>
            <person name="Quetier F."/>
            <person name="Yu Y."/>
            <person name="Kim H.R."/>
            <person name="Rambo T."/>
            <person name="Currie J."/>
            <person name="Collura K."/>
            <person name="Luo M."/>
            <person name="Yang T."/>
            <person name="Ammiraju J.S.S."/>
            <person name="Engler F."/>
            <person name="Soderlund C."/>
            <person name="Wing R.A."/>
            <person name="Palmer L.E."/>
            <person name="de la Bastide M."/>
            <person name="Spiegel L."/>
            <person name="Nascimento L."/>
            <person name="Zutavern T."/>
            <person name="O'Shaughnessy A."/>
            <person name="Dike S."/>
            <person name="Dedhia N."/>
            <person name="Preston R."/>
            <person name="Balija V."/>
            <person name="McCombie W.R."/>
            <person name="Chow T."/>
            <person name="Chen H."/>
            <person name="Chung M."/>
            <person name="Chen C."/>
            <person name="Shaw J."/>
            <person name="Wu H."/>
            <person name="Hsiao K."/>
            <person name="Chao Y."/>
            <person name="Chu M."/>
            <person name="Cheng C."/>
            <person name="Hour A."/>
            <person name="Lee P."/>
            <person name="Lin S."/>
            <person name="Lin Y."/>
            <person name="Liou J."/>
            <person name="Liu S."/>
            <person name="Hsing Y."/>
            <person name="Raghuvanshi S."/>
            <person name="Mohanty A."/>
            <person name="Bharti A.K."/>
            <person name="Gaur A."/>
            <person name="Gupta V."/>
            <person name="Kumar D."/>
            <person name="Ravi V."/>
            <person name="Vij S."/>
            <person name="Kapur A."/>
            <person name="Khurana P."/>
            <person name="Khurana P."/>
            <person name="Khurana J.P."/>
            <person name="Tyagi A.K."/>
            <person name="Gaikwad K."/>
            <person name="Singh A."/>
            <person name="Dalal V."/>
            <person name="Srivastava S."/>
            <person name="Dixit A."/>
            <person name="Pal A.K."/>
            <person name="Ghazi I.A."/>
            <person name="Yadav M."/>
            <person name="Pandit A."/>
            <person name="Bhargava A."/>
            <person name="Sureshbabu K."/>
            <person name="Batra K."/>
            <person name="Sharma T.R."/>
            <person name="Mohapatra T."/>
            <person name="Singh N.K."/>
            <person name="Messing J."/>
            <person name="Nelson A.B."/>
            <person name="Fuks G."/>
            <person name="Kavchok S."/>
            <person name="Keizer G."/>
            <person name="Linton E."/>
            <person name="Llaca V."/>
            <person name="Song R."/>
            <person name="Tanyolac B."/>
            <person name="Young S."/>
            <person name="Ho-Il K."/>
            <person name="Hahn J.H."/>
            <person name="Sangsakoo G."/>
            <person name="Vanavichit A."/>
            <person name="de Mattos Luiz.A.T."/>
            <person name="Zimmer P.D."/>
            <person name="Malone G."/>
            <person name="Dellagostin O."/>
            <person name="de Oliveira A.C."/>
            <person name="Bevan M."/>
            <person name="Bancroft I."/>
            <person name="Minx P."/>
            <person name="Cordum H."/>
            <person name="Wilson R."/>
            <person name="Cheng Z."/>
            <person name="Jin W."/>
            <person name="Jiang J."/>
            <person name="Leong S.A."/>
            <person name="Iwama H."/>
            <person name="Gojobori T."/>
            <person name="Itoh T."/>
            <person name="Niimura Y."/>
            <person name="Fujii Y."/>
            <person name="Habara T."/>
            <person name="Sakai H."/>
            <person name="Sato Y."/>
            <person name="Wilson G."/>
            <person name="Kumar K."/>
            <person name="McCouch S."/>
            <person name="Juretic N."/>
            <person name="Hoen D."/>
            <person name="Wright S."/>
            <person name="Bruskiewich R."/>
            <person name="Bureau T."/>
            <person name="Miyao A."/>
            <person name="Hirochika H."/>
            <person name="Nishikawa T."/>
            <person name="Kadowaki K."/>
            <person name="Sugiura M."/>
            <person name="Burr B."/>
            <person name="Sasaki T."/>
        </authorList>
    </citation>
    <scope>NUCLEOTIDE SEQUENCE [LARGE SCALE GENOMIC DNA]</scope>
    <source>
        <strain evidence="3">cv. Nipponbare</strain>
    </source>
</reference>
<reference evidence="3" key="2">
    <citation type="journal article" date="2008" name="Nucleic Acids Res.">
        <title>The rice annotation project database (RAP-DB): 2008 update.</title>
        <authorList>
            <consortium name="The rice annotation project (RAP)"/>
        </authorList>
    </citation>
    <scope>GENOME REANNOTATION</scope>
    <source>
        <strain evidence="3">cv. Nipponbare</strain>
    </source>
</reference>
<gene>
    <name evidence="2" type="primary">P0487H05.34</name>
</gene>
<evidence type="ECO:0000256" key="1">
    <source>
        <dbReference type="SAM" id="MobiDB-lite"/>
    </source>
</evidence>
<accession>Q6K6G9</accession>
<protein>
    <submittedName>
        <fullName evidence="2">Uncharacterized protein</fullName>
    </submittedName>
</protein>
<dbReference type="AlphaFoldDB" id="Q6K6G9"/>